<dbReference type="PRINTS" id="PR01451">
    <property type="entry name" value="SKCHANNEL"/>
</dbReference>
<evidence type="ECO:0000256" key="7">
    <source>
        <dbReference type="ARBA" id="ARBA00023303"/>
    </source>
</evidence>
<feature type="transmembrane region" description="Helical" evidence="10">
    <location>
        <begin position="688"/>
        <end position="712"/>
    </location>
</feature>
<proteinExistence type="predicted"/>
<dbReference type="InterPro" id="IPR015449">
    <property type="entry name" value="K_chnl_Ca-activ_SK"/>
</dbReference>
<dbReference type="SUPFAM" id="SSF81327">
    <property type="entry name" value="Small-conductance potassium channel"/>
    <property type="match status" value="1"/>
</dbReference>
<dbReference type="SMART" id="SM01053">
    <property type="entry name" value="CaMBD"/>
    <property type="match status" value="1"/>
</dbReference>
<feature type="transmembrane region" description="Helical" evidence="10">
    <location>
        <begin position="635"/>
        <end position="657"/>
    </location>
</feature>
<evidence type="ECO:0000256" key="6">
    <source>
        <dbReference type="ARBA" id="ARBA00023136"/>
    </source>
</evidence>
<comment type="subcellular location">
    <subcellularLocation>
        <location evidence="1">Membrane</location>
        <topology evidence="1">Multi-pass membrane protein</topology>
    </subcellularLocation>
</comment>
<feature type="compositionally biased region" description="Low complexity" evidence="9">
    <location>
        <begin position="74"/>
        <end position="85"/>
    </location>
</feature>
<evidence type="ECO:0000256" key="4">
    <source>
        <dbReference type="ARBA" id="ARBA00022989"/>
    </source>
</evidence>
<evidence type="ECO:0000313" key="13">
    <source>
        <dbReference type="RefSeq" id="XP_065723710.2"/>
    </source>
</evidence>
<dbReference type="SUPFAM" id="SSF81324">
    <property type="entry name" value="Voltage-gated potassium channels"/>
    <property type="match status" value="1"/>
</dbReference>
<feature type="compositionally biased region" description="Gly residues" evidence="9">
    <location>
        <begin position="64"/>
        <end position="73"/>
    </location>
</feature>
<feature type="compositionally biased region" description="Polar residues" evidence="9">
    <location>
        <begin position="308"/>
        <end position="330"/>
    </location>
</feature>
<dbReference type="AlphaFoldDB" id="A0AB40DLL4"/>
<sequence length="957" mass="105218">MSIQKLNDTSNSGYVSSEETDSLLVSSSNPSKGGGRTALLRQVKSSSTNGPTTGASTSSSGSVTGSGSGGGSATGSNSAAGAGASKPQLMRQDRTSTYLTSPQQSQHVRMGSEESMRGGSGAAGHDEDVEQGLVRSSIVPDIEVHEEDQEQGSGKGSGTMTTTTNNQQQQPTISIMNLSLKPGDSHSHSSSPGSHPNLGTSSYQNLASSIPPSVPSRCRACRNCSRRASTTPTTLIDRSASRDSVKSAFQQGNLSGSMAICISNSALPQQQQQQQQYHLQQQQHYQLQQQHLQHLQQQQQQQVPPVLITSSPTNGSRIIRQSSQPESSSTAICCGPHSACVGHAHSHSHTVPNVSLKQLRESSGDGIAGIAADSLRINGGMRPFKQGVLLMPRTLSESRKLRLRRAFTEATNETLQCSKMLRKPASTLSIPGSMKTPSIANREQISSGCNEEAAEALVGIHSDYPRYEMYMEERALTGGNTSRKPSTNSAKHKPNVGYRLGKRKALFEKRKRISDYALVMGMFGIIVMVIENELSSAGVYTKASFYSTALKTLISVSTVILLGLIVAYHALEVQVRLFMIDNCADDWRIAMTWQRISQIGLELFICAIHPIPGEYYFQWTTKLANKNKTIGTEMVPYDVALSLPMFLRLYLICRVMLLHSKLFTDASSRSIGALNRINFNTRFVLKTLMTICPGTVLLVFMVSLWIIASWTLRQCERFHDEEHANLLNAMWLIAITFLSVGFGDIVPNTYCGRGIAVSTGIMGAGCTALLVAVVSRKLELTRAEKHVHNFMMDTQLTKRLKNAAANVLRETWLIYKHTRLVKRVNPGRVRTHQRKFLLAIYALRKVKMDQRKLMDNANTITDMAKTQNTVYEIISDMSSRQDAIEERLTNLEDKMQSIQEHMESLPDLLSRCLTQHQERIEQRRNFLHPDTAAVAPIQAPTPQSMFNAAPMLFPHSS</sequence>
<keyword evidence="5" id="KW-0406">Ion transport</keyword>
<evidence type="ECO:0000256" key="5">
    <source>
        <dbReference type="ARBA" id="ARBA00023065"/>
    </source>
</evidence>
<dbReference type="GO" id="GO:0016286">
    <property type="term" value="F:small conductance calcium-activated potassium channel activity"/>
    <property type="evidence" value="ECO:0007669"/>
    <property type="project" value="InterPro"/>
</dbReference>
<feature type="compositionally biased region" description="Low complexity" evidence="9">
    <location>
        <begin position="158"/>
        <end position="170"/>
    </location>
</feature>
<feature type="region of interest" description="Disordered" evidence="9">
    <location>
        <begin position="1"/>
        <end position="131"/>
    </location>
</feature>
<name>A0AB40DLL4_DROSZ</name>
<feature type="transmembrane region" description="Helical" evidence="10">
    <location>
        <begin position="755"/>
        <end position="775"/>
    </location>
</feature>
<feature type="compositionally biased region" description="Polar residues" evidence="9">
    <location>
        <begin position="197"/>
        <end position="211"/>
    </location>
</feature>
<dbReference type="RefSeq" id="XP_065723711.2">
    <property type="nucleotide sequence ID" value="XM_065867639.2"/>
</dbReference>
<feature type="compositionally biased region" description="Polar residues" evidence="9">
    <location>
        <begin position="95"/>
        <end position="107"/>
    </location>
</feature>
<evidence type="ECO:0000256" key="3">
    <source>
        <dbReference type="ARBA" id="ARBA00022692"/>
    </source>
</evidence>
<dbReference type="InterPro" id="IPR036122">
    <property type="entry name" value="CaM-bd_dom_sf"/>
</dbReference>
<dbReference type="InterPro" id="IPR004178">
    <property type="entry name" value="CaM-bd_dom"/>
</dbReference>
<dbReference type="GO" id="GO:0016020">
    <property type="term" value="C:membrane"/>
    <property type="evidence" value="ECO:0007669"/>
    <property type="project" value="UniProtKB-SubCell"/>
</dbReference>
<keyword evidence="4 10" id="KW-1133">Transmembrane helix</keyword>
<dbReference type="InterPro" id="IPR013099">
    <property type="entry name" value="K_chnl_dom"/>
</dbReference>
<feature type="region of interest" description="Disordered" evidence="9">
    <location>
        <begin position="296"/>
        <end position="330"/>
    </location>
</feature>
<keyword evidence="8" id="KW-0175">Coiled coil</keyword>
<evidence type="ECO:0000259" key="11">
    <source>
        <dbReference type="SMART" id="SM01053"/>
    </source>
</evidence>
<keyword evidence="3 10" id="KW-0812">Transmembrane</keyword>
<dbReference type="GeneID" id="108004656"/>
<keyword evidence="6 10" id="KW-0472">Membrane</keyword>
<evidence type="ECO:0000256" key="1">
    <source>
        <dbReference type="ARBA" id="ARBA00004141"/>
    </source>
</evidence>
<dbReference type="Pfam" id="PF03530">
    <property type="entry name" value="SK_channel"/>
    <property type="match status" value="1"/>
</dbReference>
<dbReference type="Gene3D" id="1.10.287.70">
    <property type="match status" value="2"/>
</dbReference>
<dbReference type="PANTHER" id="PTHR10153">
    <property type="entry name" value="SMALL CONDUCTANCE CALCIUM-ACTIVATED POTASSIUM CHANNEL"/>
    <property type="match status" value="1"/>
</dbReference>
<feature type="compositionally biased region" description="Polar residues" evidence="9">
    <location>
        <begin position="1"/>
        <end position="31"/>
    </location>
</feature>
<protein>
    <submittedName>
        <fullName evidence="14">Small conductance calcium-activated potassium channel protein isoform X10</fullName>
    </submittedName>
    <submittedName>
        <fullName evidence="13">Small conductance calcium-activated potassium channel protein isoform X9</fullName>
    </submittedName>
</protein>
<feature type="region of interest" description="Disordered" evidence="9">
    <location>
        <begin position="144"/>
        <end position="248"/>
    </location>
</feature>
<dbReference type="Proteomes" id="UP001652628">
    <property type="component" value="Chromosome X"/>
</dbReference>
<evidence type="ECO:0000256" key="2">
    <source>
        <dbReference type="ARBA" id="ARBA00022448"/>
    </source>
</evidence>
<keyword evidence="7 13" id="KW-0407">Ion channel</keyword>
<dbReference type="Pfam" id="PF02888">
    <property type="entry name" value="CaMBD"/>
    <property type="match status" value="1"/>
</dbReference>
<organism evidence="12 14">
    <name type="scientific">Drosophila suzukii</name>
    <name type="common">Spotted-wing drosophila fruit fly</name>
    <dbReference type="NCBI Taxonomy" id="28584"/>
    <lineage>
        <taxon>Eukaryota</taxon>
        <taxon>Metazoa</taxon>
        <taxon>Ecdysozoa</taxon>
        <taxon>Arthropoda</taxon>
        <taxon>Hexapoda</taxon>
        <taxon>Insecta</taxon>
        <taxon>Pterygota</taxon>
        <taxon>Neoptera</taxon>
        <taxon>Endopterygota</taxon>
        <taxon>Diptera</taxon>
        <taxon>Brachycera</taxon>
        <taxon>Muscomorpha</taxon>
        <taxon>Ephydroidea</taxon>
        <taxon>Drosophilidae</taxon>
        <taxon>Drosophila</taxon>
        <taxon>Sophophora</taxon>
    </lineage>
</organism>
<accession>A0AB40DLL4</accession>
<evidence type="ECO:0000313" key="14">
    <source>
        <dbReference type="RefSeq" id="XP_065723711.2"/>
    </source>
</evidence>
<evidence type="ECO:0000256" key="8">
    <source>
        <dbReference type="SAM" id="Coils"/>
    </source>
</evidence>
<evidence type="ECO:0000313" key="12">
    <source>
        <dbReference type="Proteomes" id="UP001652628"/>
    </source>
</evidence>
<feature type="compositionally biased region" description="Low complexity" evidence="9">
    <location>
        <begin position="45"/>
        <end position="63"/>
    </location>
</feature>
<keyword evidence="12" id="KW-1185">Reference proteome</keyword>
<dbReference type="Pfam" id="PF07885">
    <property type="entry name" value="Ion_trans_2"/>
    <property type="match status" value="1"/>
</dbReference>
<dbReference type="GO" id="GO:0005516">
    <property type="term" value="F:calmodulin binding"/>
    <property type="evidence" value="ECO:0007669"/>
    <property type="project" value="UniProtKB-KW"/>
</dbReference>
<gene>
    <name evidence="13 14" type="primary">SK</name>
</gene>
<feature type="transmembrane region" description="Helical" evidence="10">
    <location>
        <begin position="550"/>
        <end position="571"/>
    </location>
</feature>
<feature type="coiled-coil region" evidence="8">
    <location>
        <begin position="874"/>
        <end position="901"/>
    </location>
</feature>
<reference evidence="13 14" key="1">
    <citation type="submission" date="2025-05" db="UniProtKB">
        <authorList>
            <consortium name="RefSeq"/>
        </authorList>
    </citation>
    <scope>IDENTIFICATION</scope>
</reference>
<feature type="transmembrane region" description="Helical" evidence="10">
    <location>
        <begin position="513"/>
        <end position="530"/>
    </location>
</feature>
<dbReference type="RefSeq" id="XP_065723710.2">
    <property type="nucleotide sequence ID" value="XM_065867638.2"/>
</dbReference>
<feature type="domain" description="Calmodulin-binding" evidence="11">
    <location>
        <begin position="793"/>
        <end position="869"/>
    </location>
</feature>
<evidence type="ECO:0000256" key="9">
    <source>
        <dbReference type="SAM" id="MobiDB-lite"/>
    </source>
</evidence>
<keyword evidence="2" id="KW-0813">Transport</keyword>
<evidence type="ECO:0000256" key="10">
    <source>
        <dbReference type="SAM" id="Phobius"/>
    </source>
</evidence>
<feature type="transmembrane region" description="Helical" evidence="10">
    <location>
        <begin position="724"/>
        <end position="743"/>
    </location>
</feature>
<feature type="compositionally biased region" description="Low complexity" evidence="9">
    <location>
        <begin position="216"/>
        <end position="229"/>
    </location>
</feature>